<feature type="domain" description="HTH arsR-type" evidence="1">
    <location>
        <begin position="13"/>
        <end position="85"/>
    </location>
</feature>
<dbReference type="Pfam" id="PF01022">
    <property type="entry name" value="HTH_5"/>
    <property type="match status" value="1"/>
</dbReference>
<geneLocation type="plasmid" evidence="3">
    <name>pnve414</name>
</geneLocation>
<dbReference type="InterPro" id="IPR036390">
    <property type="entry name" value="WH_DNA-bd_sf"/>
</dbReference>
<proteinExistence type="predicted"/>
<evidence type="ECO:0000313" key="3">
    <source>
        <dbReference type="Proteomes" id="UP000302218"/>
    </source>
</evidence>
<dbReference type="GO" id="GO:0003700">
    <property type="term" value="F:DNA-binding transcription factor activity"/>
    <property type="evidence" value="ECO:0007669"/>
    <property type="project" value="InterPro"/>
</dbReference>
<evidence type="ECO:0000313" key="2">
    <source>
        <dbReference type="EMBL" id="QCS45100.1"/>
    </source>
</evidence>
<keyword evidence="2" id="KW-0614">Plasmid</keyword>
<reference evidence="3" key="1">
    <citation type="submission" date="2019-05" db="EMBL/GenBank/DDBJ databases">
        <title>Genome sequence and methylation pattern of the halophilic Archaeon Natrinema versiforme BOL5-4.</title>
        <authorList>
            <person name="DasSarma P."/>
            <person name="Anton B.P."/>
            <person name="DasSarma S.L."/>
            <person name="Martinez F.L."/>
            <person name="Guzman D."/>
            <person name="Roberts R.J."/>
            <person name="DasSarma S."/>
        </authorList>
    </citation>
    <scope>NUCLEOTIDE SEQUENCE [LARGE SCALE GENOMIC DNA]</scope>
    <source>
        <strain evidence="3">BOL5-4</strain>
        <plasmid evidence="3">pnve414</plasmid>
    </source>
</reference>
<dbReference type="Gene3D" id="1.10.10.10">
    <property type="entry name" value="Winged helix-like DNA-binding domain superfamily/Winged helix DNA-binding domain"/>
    <property type="match status" value="1"/>
</dbReference>
<organism evidence="2 3">
    <name type="scientific">Natrinema versiforme</name>
    <dbReference type="NCBI Taxonomy" id="88724"/>
    <lineage>
        <taxon>Archaea</taxon>
        <taxon>Methanobacteriati</taxon>
        <taxon>Methanobacteriota</taxon>
        <taxon>Stenosarchaea group</taxon>
        <taxon>Halobacteria</taxon>
        <taxon>Halobacteriales</taxon>
        <taxon>Natrialbaceae</taxon>
        <taxon>Natrinema</taxon>
    </lineage>
</organism>
<dbReference type="EMBL" id="CP040332">
    <property type="protein sequence ID" value="QCS45100.1"/>
    <property type="molecule type" value="Genomic_DNA"/>
</dbReference>
<dbReference type="Proteomes" id="UP000302218">
    <property type="component" value="Plasmid pNVE414"/>
</dbReference>
<evidence type="ECO:0000259" key="1">
    <source>
        <dbReference type="SMART" id="SM00418"/>
    </source>
</evidence>
<accession>A0A4P8WNM6</accession>
<dbReference type="AlphaFoldDB" id="A0A4P8WNM6"/>
<dbReference type="GeneID" id="40268103"/>
<dbReference type="InterPro" id="IPR036388">
    <property type="entry name" value="WH-like_DNA-bd_sf"/>
</dbReference>
<gene>
    <name evidence="2" type="ORF">FEJ81_22485</name>
</gene>
<dbReference type="SUPFAM" id="SSF46785">
    <property type="entry name" value="Winged helix' DNA-binding domain"/>
    <property type="match status" value="1"/>
</dbReference>
<dbReference type="SMART" id="SM00418">
    <property type="entry name" value="HTH_ARSR"/>
    <property type="match status" value="1"/>
</dbReference>
<protein>
    <submittedName>
        <fullName evidence="2">Winged helix-turn-helix transcriptional regulator</fullName>
    </submittedName>
</protein>
<dbReference type="RefSeq" id="WP_138247489.1">
    <property type="nucleotide sequence ID" value="NZ_CP040332.1"/>
</dbReference>
<sequence>MRRVLWWLIGGSRGGENRLRIIRAIQDQPRNTNQLSTALDLNYKTVEHHLERLVEHCVLLTNGDGYGELYFLSDRLAENLDVLDEIVDEAGIEIANAKTDR</sequence>
<dbReference type="InterPro" id="IPR011991">
    <property type="entry name" value="ArsR-like_HTH"/>
</dbReference>
<dbReference type="CDD" id="cd00090">
    <property type="entry name" value="HTH_ARSR"/>
    <property type="match status" value="1"/>
</dbReference>
<dbReference type="KEGG" id="nvr:FEJ81_22485"/>
<name>A0A4P8WNM6_9EURY</name>
<dbReference type="InterPro" id="IPR001845">
    <property type="entry name" value="HTH_ArsR_DNA-bd_dom"/>
</dbReference>